<organism evidence="2 3">
    <name type="scientific">Rufibacter quisquiliarum</name>
    <dbReference type="NCBI Taxonomy" id="1549639"/>
    <lineage>
        <taxon>Bacteria</taxon>
        <taxon>Pseudomonadati</taxon>
        <taxon>Bacteroidota</taxon>
        <taxon>Cytophagia</taxon>
        <taxon>Cytophagales</taxon>
        <taxon>Hymenobacteraceae</taxon>
        <taxon>Rufibacter</taxon>
    </lineage>
</organism>
<protein>
    <submittedName>
        <fullName evidence="2">Uncharacterized protein</fullName>
    </submittedName>
</protein>
<dbReference type="RefSeq" id="WP_182512780.1">
    <property type="nucleotide sequence ID" value="NZ_JACJIQ010000006.1"/>
</dbReference>
<dbReference type="Proteomes" id="UP000563094">
    <property type="component" value="Unassembled WGS sequence"/>
</dbReference>
<evidence type="ECO:0000313" key="2">
    <source>
        <dbReference type="EMBL" id="MBA9077165.1"/>
    </source>
</evidence>
<evidence type="ECO:0000313" key="3">
    <source>
        <dbReference type="Proteomes" id="UP000563094"/>
    </source>
</evidence>
<reference evidence="2 3" key="1">
    <citation type="submission" date="2020-08" db="EMBL/GenBank/DDBJ databases">
        <title>Genomic Encyclopedia of Type Strains, Phase IV (KMG-IV): sequencing the most valuable type-strain genomes for metagenomic binning, comparative biology and taxonomic classification.</title>
        <authorList>
            <person name="Goeker M."/>
        </authorList>
    </citation>
    <scope>NUCLEOTIDE SEQUENCE [LARGE SCALE GENOMIC DNA]</scope>
    <source>
        <strain evidence="2 3">DSM 29854</strain>
    </source>
</reference>
<dbReference type="EMBL" id="JACJIQ010000006">
    <property type="protein sequence ID" value="MBA9077165.1"/>
    <property type="molecule type" value="Genomic_DNA"/>
</dbReference>
<proteinExistence type="predicted"/>
<feature type="region of interest" description="Disordered" evidence="1">
    <location>
        <begin position="1"/>
        <end position="30"/>
    </location>
</feature>
<name>A0A839GNP7_9BACT</name>
<accession>A0A839GNP7</accession>
<dbReference type="AlphaFoldDB" id="A0A839GNP7"/>
<keyword evidence="3" id="KW-1185">Reference proteome</keyword>
<gene>
    <name evidence="2" type="ORF">FHS90_001876</name>
</gene>
<comment type="caution">
    <text evidence="2">The sequence shown here is derived from an EMBL/GenBank/DDBJ whole genome shotgun (WGS) entry which is preliminary data.</text>
</comment>
<evidence type="ECO:0000256" key="1">
    <source>
        <dbReference type="SAM" id="MobiDB-lite"/>
    </source>
</evidence>
<sequence>MSLLGKAGTADIQDSSGDVHEVKQRAQHRPGSAFQPVSLLLQDPLMYCW</sequence>